<reference evidence="10 11" key="1">
    <citation type="submission" date="2018-03" db="EMBL/GenBank/DDBJ databases">
        <title>Genomic Encyclopedia of Archaeal and Bacterial Type Strains, Phase II (KMG-II): from individual species to whole genera.</title>
        <authorList>
            <person name="Goeker M."/>
        </authorList>
    </citation>
    <scope>NUCLEOTIDE SEQUENCE [LARGE SCALE GENOMIC DNA]</scope>
    <source>
        <strain evidence="10 11">DSM 27267</strain>
    </source>
</reference>
<evidence type="ECO:0000259" key="8">
    <source>
        <dbReference type="PROSITE" id="PS51740"/>
    </source>
</evidence>
<dbReference type="PANTHER" id="PTHR34701:SF1">
    <property type="entry name" value="TRANSCRIPTIONAL REGULATOR MRAZ"/>
    <property type="match status" value="1"/>
</dbReference>
<dbReference type="PROSITE" id="PS51740">
    <property type="entry name" value="SPOVT_ABRB"/>
    <property type="match status" value="2"/>
</dbReference>
<evidence type="ECO:0000256" key="1">
    <source>
        <dbReference type="ARBA" id="ARBA00013860"/>
    </source>
</evidence>
<reference evidence="9 12" key="2">
    <citation type="submission" date="2019-10" db="EMBL/GenBank/DDBJ databases">
        <title>Prolixibacter strains distinguished by the presence of nitrate reductase genes were adept at nitrate-dependent anaerobic corrosion of metallic iron and carbon steel.</title>
        <authorList>
            <person name="Iino T."/>
            <person name="Shono N."/>
            <person name="Ito K."/>
            <person name="Nakamura R."/>
            <person name="Sueoka K."/>
            <person name="Harayama S."/>
            <person name="Ohkuma M."/>
        </authorList>
    </citation>
    <scope>NUCLEOTIDE SEQUENCE [LARGE SCALE GENOMIC DNA]</scope>
    <source>
        <strain evidence="9 12">MIC1-1</strain>
    </source>
</reference>
<dbReference type="SUPFAM" id="SSF89447">
    <property type="entry name" value="AbrB/MazE/MraZ-like"/>
    <property type="match status" value="1"/>
</dbReference>
<keyword evidence="4 7" id="KW-0805">Transcription regulation</keyword>
<evidence type="ECO:0000313" key="10">
    <source>
        <dbReference type="EMBL" id="PSK84763.1"/>
    </source>
</evidence>
<keyword evidence="3" id="KW-0677">Repeat</keyword>
<dbReference type="GO" id="GO:0000976">
    <property type="term" value="F:transcription cis-regulatory region binding"/>
    <property type="evidence" value="ECO:0007669"/>
    <property type="project" value="TreeGrafter"/>
</dbReference>
<dbReference type="InterPro" id="IPR003444">
    <property type="entry name" value="MraZ"/>
</dbReference>
<keyword evidence="12" id="KW-1185">Reference proteome</keyword>
<organism evidence="10 11">
    <name type="scientific">Prolixibacter denitrificans</name>
    <dbReference type="NCBI Taxonomy" id="1541063"/>
    <lineage>
        <taxon>Bacteria</taxon>
        <taxon>Pseudomonadati</taxon>
        <taxon>Bacteroidota</taxon>
        <taxon>Bacteroidia</taxon>
        <taxon>Marinilabiliales</taxon>
        <taxon>Prolixibacteraceae</taxon>
        <taxon>Prolixibacter</taxon>
    </lineage>
</organism>
<comment type="similarity">
    <text evidence="7">Belongs to the MraZ family.</text>
</comment>
<feature type="domain" description="SpoVT-AbrB" evidence="8">
    <location>
        <begin position="84"/>
        <end position="127"/>
    </location>
</feature>
<dbReference type="GO" id="GO:0005737">
    <property type="term" value="C:cytoplasm"/>
    <property type="evidence" value="ECO:0007669"/>
    <property type="project" value="UniProtKB-UniRule"/>
</dbReference>
<dbReference type="HAMAP" id="MF_01008">
    <property type="entry name" value="MraZ"/>
    <property type="match status" value="1"/>
</dbReference>
<evidence type="ECO:0000256" key="4">
    <source>
        <dbReference type="ARBA" id="ARBA00023015"/>
    </source>
</evidence>
<dbReference type="GO" id="GO:0009295">
    <property type="term" value="C:nucleoid"/>
    <property type="evidence" value="ECO:0007669"/>
    <property type="project" value="UniProtKB-SubCell"/>
</dbReference>
<dbReference type="InterPro" id="IPR038619">
    <property type="entry name" value="MraZ_sf"/>
</dbReference>
<dbReference type="GO" id="GO:2000143">
    <property type="term" value="P:negative regulation of DNA-templated transcription initiation"/>
    <property type="evidence" value="ECO:0007669"/>
    <property type="project" value="TreeGrafter"/>
</dbReference>
<dbReference type="Proteomes" id="UP000396862">
    <property type="component" value="Unassembled WGS sequence"/>
</dbReference>
<dbReference type="InterPro" id="IPR035642">
    <property type="entry name" value="MraZ_N"/>
</dbReference>
<dbReference type="CDD" id="cd16320">
    <property type="entry name" value="MraZ_N"/>
    <property type="match status" value="1"/>
</dbReference>
<dbReference type="GO" id="GO:0003700">
    <property type="term" value="F:DNA-binding transcription factor activity"/>
    <property type="evidence" value="ECO:0007669"/>
    <property type="project" value="UniProtKB-UniRule"/>
</dbReference>
<comment type="subunit">
    <text evidence="7">Forms oligomers.</text>
</comment>
<keyword evidence="6 7" id="KW-0804">Transcription</keyword>
<evidence type="ECO:0000256" key="2">
    <source>
        <dbReference type="ARBA" id="ARBA00022490"/>
    </source>
</evidence>
<feature type="domain" description="SpoVT-AbrB" evidence="8">
    <location>
        <begin position="7"/>
        <end position="54"/>
    </location>
</feature>
<dbReference type="EMBL" id="PYGC01000002">
    <property type="protein sequence ID" value="PSK84763.1"/>
    <property type="molecule type" value="Genomic_DNA"/>
</dbReference>
<dbReference type="Proteomes" id="UP000240621">
    <property type="component" value="Unassembled WGS sequence"/>
</dbReference>
<evidence type="ECO:0000313" key="9">
    <source>
        <dbReference type="EMBL" id="GET20928.1"/>
    </source>
</evidence>
<dbReference type="CDD" id="cd16321">
    <property type="entry name" value="MraZ_C"/>
    <property type="match status" value="1"/>
</dbReference>
<comment type="subcellular location">
    <subcellularLocation>
        <location evidence="7">Cytoplasm</location>
        <location evidence="7">Nucleoid</location>
    </subcellularLocation>
</comment>
<protein>
    <recommendedName>
        <fullName evidence="1 7">Transcriptional regulator MraZ</fullName>
    </recommendedName>
</protein>
<evidence type="ECO:0000256" key="6">
    <source>
        <dbReference type="ARBA" id="ARBA00023163"/>
    </source>
</evidence>
<proteinExistence type="inferred from homology"/>
<dbReference type="PANTHER" id="PTHR34701">
    <property type="entry name" value="TRANSCRIPTIONAL REGULATOR MRAZ"/>
    <property type="match status" value="1"/>
</dbReference>
<accession>A0A2P8CIJ7</accession>
<dbReference type="Gene3D" id="3.40.1550.20">
    <property type="entry name" value="Transcriptional regulator MraZ domain"/>
    <property type="match status" value="1"/>
</dbReference>
<dbReference type="InterPro" id="IPR020603">
    <property type="entry name" value="MraZ_dom"/>
</dbReference>
<name>A0A2P8CIJ7_9BACT</name>
<evidence type="ECO:0000256" key="5">
    <source>
        <dbReference type="ARBA" id="ARBA00023125"/>
    </source>
</evidence>
<evidence type="ECO:0000256" key="3">
    <source>
        <dbReference type="ARBA" id="ARBA00022737"/>
    </source>
</evidence>
<keyword evidence="2 7" id="KW-0963">Cytoplasm</keyword>
<evidence type="ECO:0000256" key="7">
    <source>
        <dbReference type="HAMAP-Rule" id="MF_01008"/>
    </source>
</evidence>
<keyword evidence="5 7" id="KW-0238">DNA-binding</keyword>
<gene>
    <name evidence="7 9" type="primary">mraZ</name>
    <name evidence="10" type="ORF">CLV93_102554</name>
    <name evidence="9" type="ORF">JCM18694_11740</name>
</gene>
<dbReference type="OrthoDB" id="9807753at2"/>
<sequence length="153" mass="17559">MISFTSVYPVNVDGKGRVVLPAPFKKEMGDALEVVYVVEKDIYDKCLNVYPLSAWRRKVDKLRQRVNMDDPLHSKMLSRYFEEVVKVNMADNGRLNVPNEMLDYAGIGKEAIFAGQGERMRLWEPARHEASRISDEDFVRLYKELLGGPADSF</sequence>
<dbReference type="Pfam" id="PF02381">
    <property type="entry name" value="MraZ"/>
    <property type="match status" value="2"/>
</dbReference>
<dbReference type="InterPro" id="IPR035644">
    <property type="entry name" value="MraZ_C"/>
</dbReference>
<comment type="caution">
    <text evidence="10">The sequence shown here is derived from an EMBL/GenBank/DDBJ whole genome shotgun (WGS) entry which is preliminary data.</text>
</comment>
<dbReference type="RefSeq" id="WP_106541331.1">
    <property type="nucleotide sequence ID" value="NZ_BLAU01000001.1"/>
</dbReference>
<dbReference type="AlphaFoldDB" id="A0A2P8CIJ7"/>
<evidence type="ECO:0000313" key="12">
    <source>
        <dbReference type="Proteomes" id="UP000396862"/>
    </source>
</evidence>
<dbReference type="EMBL" id="BLAU01000001">
    <property type="protein sequence ID" value="GET20928.1"/>
    <property type="molecule type" value="Genomic_DNA"/>
</dbReference>
<dbReference type="InterPro" id="IPR007159">
    <property type="entry name" value="SpoVT-AbrB_dom"/>
</dbReference>
<evidence type="ECO:0000313" key="11">
    <source>
        <dbReference type="Proteomes" id="UP000240621"/>
    </source>
</evidence>
<dbReference type="InterPro" id="IPR037914">
    <property type="entry name" value="SpoVT-AbrB_sf"/>
</dbReference>